<evidence type="ECO:0000256" key="2">
    <source>
        <dbReference type="ARBA" id="ARBA00022729"/>
    </source>
</evidence>
<dbReference type="InterPro" id="IPR002557">
    <property type="entry name" value="Chitin-bd_dom"/>
</dbReference>
<name>A0A813YPR5_9BILA</name>
<dbReference type="Gene3D" id="2.170.140.10">
    <property type="entry name" value="Chitin binding domain"/>
    <property type="match status" value="3"/>
</dbReference>
<evidence type="ECO:0000313" key="11">
    <source>
        <dbReference type="Proteomes" id="UP000663829"/>
    </source>
</evidence>
<dbReference type="EMBL" id="CAJNOK010000430">
    <property type="protein sequence ID" value="CAF0752499.1"/>
    <property type="molecule type" value="Genomic_DNA"/>
</dbReference>
<feature type="domain" description="Chitin-binding type-2" evidence="6">
    <location>
        <begin position="244"/>
        <end position="304"/>
    </location>
</feature>
<dbReference type="PANTHER" id="PTHR23301">
    <property type="entry name" value="CHITIN BINDING PERITROPHIN-A"/>
    <property type="match status" value="1"/>
</dbReference>
<evidence type="ECO:0000256" key="5">
    <source>
        <dbReference type="ARBA" id="ARBA00023180"/>
    </source>
</evidence>
<dbReference type="Proteomes" id="UP000682733">
    <property type="component" value="Unassembled WGS sequence"/>
</dbReference>
<feature type="domain" description="Chitin-binding type-2" evidence="6">
    <location>
        <begin position="182"/>
        <end position="236"/>
    </location>
</feature>
<dbReference type="InterPro" id="IPR036508">
    <property type="entry name" value="Chitin-bd_dom_sf"/>
</dbReference>
<dbReference type="PROSITE" id="PS50940">
    <property type="entry name" value="CHIT_BIND_II"/>
    <property type="match status" value="3"/>
</dbReference>
<dbReference type="Proteomes" id="UP000681722">
    <property type="component" value="Unassembled WGS sequence"/>
</dbReference>
<evidence type="ECO:0000256" key="1">
    <source>
        <dbReference type="ARBA" id="ARBA00022669"/>
    </source>
</evidence>
<dbReference type="EMBL" id="CAJNOQ010001333">
    <property type="protein sequence ID" value="CAF0887201.1"/>
    <property type="molecule type" value="Genomic_DNA"/>
</dbReference>
<evidence type="ECO:0000313" key="9">
    <source>
        <dbReference type="EMBL" id="CAF3531377.1"/>
    </source>
</evidence>
<keyword evidence="2" id="KW-0732">Signal</keyword>
<dbReference type="Proteomes" id="UP000677228">
    <property type="component" value="Unassembled WGS sequence"/>
</dbReference>
<keyword evidence="5" id="KW-0325">Glycoprotein</keyword>
<dbReference type="EMBL" id="CAJOBC010001333">
    <property type="protein sequence ID" value="CAF3672230.1"/>
    <property type="molecule type" value="Genomic_DNA"/>
</dbReference>
<evidence type="ECO:0000313" key="8">
    <source>
        <dbReference type="EMBL" id="CAF0887201.1"/>
    </source>
</evidence>
<keyword evidence="1" id="KW-0147">Chitin-binding</keyword>
<sequence>MPRVSSICSYVERGSSSVIARRASIDSSLTALLGRPEQGASSILKLLFYSFANGKSSSEFICPTDGRWPDPKDCEKYFTCNSGISVGGWCGSGMTYDVDNKRCDLSKNIECNAGERPNWTPPENWQNEESVKTIVTKTTAGDTTTVVRHASTKRNQKTTLVTKTTMRKVSSSTRDSMAIEEGKLCMFKGNMADVSNCGSYFYCKEGISVKIRCPEKNLFDDDLKTCNDYRKVFCSERPENEKYKDPCNGQANGKYADVDTGCISWYTCIDQRKAKSDDCPGGSRFNMLTLRCDHPRNIPKPCGLRSKSSGES</sequence>
<reference evidence="8" key="1">
    <citation type="submission" date="2021-02" db="EMBL/GenBank/DDBJ databases">
        <authorList>
            <person name="Nowell W R."/>
        </authorList>
    </citation>
    <scope>NUCLEOTIDE SEQUENCE</scope>
</reference>
<gene>
    <name evidence="8" type="ORF">GPM918_LOCUS7926</name>
    <name evidence="7" type="ORF">OVA965_LOCUS2094</name>
    <name evidence="10" type="ORF">SRO942_LOCUS7926</name>
    <name evidence="9" type="ORF">TMI583_LOCUS2094</name>
</gene>
<keyword evidence="4" id="KW-1015">Disulfide bond</keyword>
<accession>A0A813YPR5</accession>
<keyword evidence="3" id="KW-0677">Repeat</keyword>
<protein>
    <recommendedName>
        <fullName evidence="6">Chitin-binding type-2 domain-containing protein</fullName>
    </recommendedName>
</protein>
<organism evidence="8 11">
    <name type="scientific">Didymodactylos carnosus</name>
    <dbReference type="NCBI Taxonomy" id="1234261"/>
    <lineage>
        <taxon>Eukaryota</taxon>
        <taxon>Metazoa</taxon>
        <taxon>Spiralia</taxon>
        <taxon>Gnathifera</taxon>
        <taxon>Rotifera</taxon>
        <taxon>Eurotatoria</taxon>
        <taxon>Bdelloidea</taxon>
        <taxon>Philodinida</taxon>
        <taxon>Philodinidae</taxon>
        <taxon>Didymodactylos</taxon>
    </lineage>
</organism>
<dbReference type="AlphaFoldDB" id="A0A813YPR5"/>
<dbReference type="PANTHER" id="PTHR23301:SF0">
    <property type="entry name" value="CHITIN-BINDING TYPE-2 DOMAIN-CONTAINING PROTEIN-RELATED"/>
    <property type="match status" value="1"/>
</dbReference>
<dbReference type="Pfam" id="PF01607">
    <property type="entry name" value="CBM_14"/>
    <property type="match status" value="3"/>
</dbReference>
<evidence type="ECO:0000256" key="4">
    <source>
        <dbReference type="ARBA" id="ARBA00023157"/>
    </source>
</evidence>
<feature type="domain" description="Chitin-binding type-2" evidence="6">
    <location>
        <begin position="59"/>
        <end position="113"/>
    </location>
</feature>
<dbReference type="Proteomes" id="UP000663829">
    <property type="component" value="Unassembled WGS sequence"/>
</dbReference>
<dbReference type="InterPro" id="IPR051940">
    <property type="entry name" value="Chitin_bind-dev_reg"/>
</dbReference>
<evidence type="ECO:0000313" key="7">
    <source>
        <dbReference type="EMBL" id="CAF0752499.1"/>
    </source>
</evidence>
<keyword evidence="11" id="KW-1185">Reference proteome</keyword>
<dbReference type="GO" id="GO:0008061">
    <property type="term" value="F:chitin binding"/>
    <property type="evidence" value="ECO:0007669"/>
    <property type="project" value="UniProtKB-KW"/>
</dbReference>
<proteinExistence type="predicted"/>
<dbReference type="SUPFAM" id="SSF57625">
    <property type="entry name" value="Invertebrate chitin-binding proteins"/>
    <property type="match status" value="3"/>
</dbReference>
<evidence type="ECO:0000256" key="3">
    <source>
        <dbReference type="ARBA" id="ARBA00022737"/>
    </source>
</evidence>
<evidence type="ECO:0000259" key="6">
    <source>
        <dbReference type="PROSITE" id="PS50940"/>
    </source>
</evidence>
<dbReference type="EMBL" id="CAJOBA010000430">
    <property type="protein sequence ID" value="CAF3531377.1"/>
    <property type="molecule type" value="Genomic_DNA"/>
</dbReference>
<dbReference type="OrthoDB" id="6020543at2759"/>
<evidence type="ECO:0000313" key="10">
    <source>
        <dbReference type="EMBL" id="CAF3672230.1"/>
    </source>
</evidence>
<comment type="caution">
    <text evidence="8">The sequence shown here is derived from an EMBL/GenBank/DDBJ whole genome shotgun (WGS) entry which is preliminary data.</text>
</comment>
<dbReference type="SMART" id="SM00494">
    <property type="entry name" value="ChtBD2"/>
    <property type="match status" value="3"/>
</dbReference>
<dbReference type="GO" id="GO:0005576">
    <property type="term" value="C:extracellular region"/>
    <property type="evidence" value="ECO:0007669"/>
    <property type="project" value="InterPro"/>
</dbReference>